<evidence type="ECO:0000313" key="7">
    <source>
        <dbReference type="EMBL" id="HGN90658.1"/>
    </source>
</evidence>
<dbReference type="CDD" id="cd00481">
    <property type="entry name" value="Ribosomal_L19e"/>
    <property type="match status" value="1"/>
</dbReference>
<dbReference type="GO" id="GO:0022625">
    <property type="term" value="C:cytosolic large ribosomal subunit"/>
    <property type="evidence" value="ECO:0007669"/>
    <property type="project" value="InterPro"/>
</dbReference>
<dbReference type="Gene3D" id="1.10.1200.240">
    <property type="match status" value="1"/>
</dbReference>
<accession>A0A7C4E1T2</accession>
<keyword evidence="2 4" id="KW-0689">Ribosomal protein</keyword>
<dbReference type="EMBL" id="DTCM01000018">
    <property type="protein sequence ID" value="HGL40327.1"/>
    <property type="molecule type" value="Genomic_DNA"/>
</dbReference>
<dbReference type="GO" id="GO:0070180">
    <property type="term" value="F:large ribosomal subunit rRNA binding"/>
    <property type="evidence" value="ECO:0007669"/>
    <property type="project" value="UniProtKB-UniRule"/>
</dbReference>
<comment type="function">
    <text evidence="4">Binds to the 23S rRNA.</text>
</comment>
<dbReference type="PANTHER" id="PTHR10722">
    <property type="entry name" value="60S RIBOSOMAL PROTEIN L19"/>
    <property type="match status" value="1"/>
</dbReference>
<sequence>MTLEMQKRLAADLLKCGVTRVRFDPERLEDIESAITRDEIRGLIKDGAIYKVPEKGVSRARVERGRKRGEGSRKGTKHSLVPRKRMWIIRVRAQRRFLKQLREKGMIDSHGYRLLYSFVKAGNFKSVASLREFIKSKGLLKEVSAP</sequence>
<protein>
    <recommendedName>
        <fullName evidence="4">Large ribosomal subunit protein eL19</fullName>
    </recommendedName>
</protein>
<feature type="domain" description="Large ribosomal subunit protein eL19" evidence="5">
    <location>
        <begin position="2"/>
        <end position="138"/>
    </location>
</feature>
<evidence type="ECO:0000256" key="3">
    <source>
        <dbReference type="ARBA" id="ARBA00023274"/>
    </source>
</evidence>
<dbReference type="InterPro" id="IPR015972">
    <property type="entry name" value="Ribosomal_eL19_dom1"/>
</dbReference>
<evidence type="ECO:0000256" key="4">
    <source>
        <dbReference type="HAMAP-Rule" id="MF_01475"/>
    </source>
</evidence>
<dbReference type="Pfam" id="PF01280">
    <property type="entry name" value="Ribosomal_L19e"/>
    <property type="match status" value="1"/>
</dbReference>
<comment type="caution">
    <text evidence="7">The sequence shown here is derived from an EMBL/GenBank/DDBJ whole genome shotgun (WGS) entry which is preliminary data.</text>
</comment>
<evidence type="ECO:0000313" key="6">
    <source>
        <dbReference type="EMBL" id="HGL40327.1"/>
    </source>
</evidence>
<dbReference type="InterPro" id="IPR035970">
    <property type="entry name" value="60S_ribosomal_eL19_sf"/>
</dbReference>
<dbReference type="EMBL" id="DRXG01000089">
    <property type="protein sequence ID" value="HHN52475.1"/>
    <property type="molecule type" value="Genomic_DNA"/>
</dbReference>
<organism evidence="7">
    <name type="scientific">Caldiarchaeum subterraneum</name>
    <dbReference type="NCBI Taxonomy" id="311458"/>
    <lineage>
        <taxon>Archaea</taxon>
        <taxon>Nitrososphaerota</taxon>
        <taxon>Candidatus Caldarchaeales</taxon>
        <taxon>Candidatus Caldarchaeaceae</taxon>
        <taxon>Candidatus Caldarchaeum</taxon>
    </lineage>
</organism>
<comment type="subunit">
    <text evidence="4">Part of the 50S ribosomal subunit.</text>
</comment>
<name>A0A7C4E1T2_CALS0</name>
<proteinExistence type="inferred from homology"/>
<evidence type="ECO:0000313" key="8">
    <source>
        <dbReference type="EMBL" id="HHN52475.1"/>
    </source>
</evidence>
<keyword evidence="3 4" id="KW-0687">Ribonucleoprotein</keyword>
<dbReference type="InterPro" id="IPR039547">
    <property type="entry name" value="Ribosomal_eL19"/>
</dbReference>
<dbReference type="InterPro" id="IPR057260">
    <property type="entry name" value="Ribosomal_L19e_C"/>
</dbReference>
<evidence type="ECO:0000256" key="2">
    <source>
        <dbReference type="ARBA" id="ARBA00022980"/>
    </source>
</evidence>
<dbReference type="EMBL" id="DTAD01000064">
    <property type="protein sequence ID" value="HGN90658.1"/>
    <property type="molecule type" value="Genomic_DNA"/>
</dbReference>
<dbReference type="Gene3D" id="1.10.1650.10">
    <property type="match status" value="1"/>
</dbReference>
<dbReference type="GO" id="GO:0003735">
    <property type="term" value="F:structural constituent of ribosome"/>
    <property type="evidence" value="ECO:0007669"/>
    <property type="project" value="InterPro"/>
</dbReference>
<dbReference type="AlphaFoldDB" id="A0A7C4E1T2"/>
<dbReference type="SMART" id="SM01416">
    <property type="entry name" value="Ribosomal_L19e"/>
    <property type="match status" value="1"/>
</dbReference>
<dbReference type="FunFam" id="1.10.1650.10:FF:000001">
    <property type="entry name" value="Ribosomal protein L19"/>
    <property type="match status" value="1"/>
</dbReference>
<reference evidence="7" key="1">
    <citation type="journal article" date="2020" name="mSystems">
        <title>Genome- and Community-Level Interaction Insights into Carbon Utilization and Element Cycling Functions of Hydrothermarchaeota in Hydrothermal Sediment.</title>
        <authorList>
            <person name="Zhou Z."/>
            <person name="Liu Y."/>
            <person name="Xu W."/>
            <person name="Pan J."/>
            <person name="Luo Z.H."/>
            <person name="Li M."/>
        </authorList>
    </citation>
    <scope>NUCLEOTIDE SEQUENCE [LARGE SCALE GENOMIC DNA]</scope>
    <source>
        <strain evidence="8">SpSt-1073</strain>
        <strain evidence="7">SpSt-613</strain>
        <strain evidence="6">SpSt-669</strain>
    </source>
</reference>
<dbReference type="HAMAP" id="MF_01475">
    <property type="entry name" value="Ribosomal_eL19"/>
    <property type="match status" value="1"/>
</dbReference>
<dbReference type="NCBIfam" id="NF006343">
    <property type="entry name" value="PRK08570.1"/>
    <property type="match status" value="1"/>
</dbReference>
<keyword evidence="4" id="KW-0694">RNA-binding</keyword>
<dbReference type="SUPFAM" id="SSF48140">
    <property type="entry name" value="Ribosomal protein L19 (L19e)"/>
    <property type="match status" value="1"/>
</dbReference>
<evidence type="ECO:0000256" key="1">
    <source>
        <dbReference type="ARBA" id="ARBA00011082"/>
    </source>
</evidence>
<keyword evidence="4" id="KW-0699">rRNA-binding</keyword>
<dbReference type="InterPro" id="IPR057259">
    <property type="entry name" value="Ribosomal_L19e"/>
</dbReference>
<gene>
    <name evidence="4" type="primary">rpl19e</name>
    <name evidence="8" type="ORF">ENM30_04080</name>
    <name evidence="7" type="ORF">ENT82_05990</name>
    <name evidence="6" type="ORF">ENU43_01490</name>
</gene>
<evidence type="ECO:0000259" key="5">
    <source>
        <dbReference type="SMART" id="SM01416"/>
    </source>
</evidence>
<dbReference type="InterPro" id="IPR000196">
    <property type="entry name" value="Ribosomal_eL19_dom"/>
</dbReference>
<comment type="similarity">
    <text evidence="1 4">Belongs to the eukaryotic ribosomal protein eL19 family.</text>
</comment>
<dbReference type="Pfam" id="PF25476">
    <property type="entry name" value="Ribosomal_L19e_C"/>
    <property type="match status" value="1"/>
</dbReference>
<dbReference type="GO" id="GO:0006412">
    <property type="term" value="P:translation"/>
    <property type="evidence" value="ECO:0007669"/>
    <property type="project" value="UniProtKB-UniRule"/>
</dbReference>